<keyword evidence="7" id="KW-0067">ATP-binding</keyword>
<feature type="domain" description="DUF7134" evidence="13">
    <location>
        <begin position="9"/>
        <end position="130"/>
    </location>
</feature>
<dbReference type="InterPro" id="IPR036890">
    <property type="entry name" value="HATPase_C_sf"/>
</dbReference>
<evidence type="ECO:0000259" key="11">
    <source>
        <dbReference type="Pfam" id="PF02518"/>
    </source>
</evidence>
<dbReference type="InterPro" id="IPR011712">
    <property type="entry name" value="Sig_transdc_His_kin_sub3_dim/P"/>
</dbReference>
<dbReference type="Gene3D" id="1.20.5.1930">
    <property type="match status" value="1"/>
</dbReference>
<evidence type="ECO:0000259" key="13">
    <source>
        <dbReference type="Pfam" id="PF23539"/>
    </source>
</evidence>
<dbReference type="PANTHER" id="PTHR24421">
    <property type="entry name" value="NITRATE/NITRITE SENSOR PROTEIN NARX-RELATED"/>
    <property type="match status" value="1"/>
</dbReference>
<keyword evidence="10" id="KW-1133">Transmembrane helix</keyword>
<evidence type="ECO:0000256" key="3">
    <source>
        <dbReference type="ARBA" id="ARBA00022553"/>
    </source>
</evidence>
<evidence type="ECO:0000256" key="10">
    <source>
        <dbReference type="SAM" id="Phobius"/>
    </source>
</evidence>
<keyword evidence="6 14" id="KW-0418">Kinase</keyword>
<keyword evidence="15" id="KW-1185">Reference proteome</keyword>
<name>A0ABP9HXN1_9ACTN</name>
<keyword evidence="4" id="KW-0808">Transferase</keyword>
<dbReference type="Pfam" id="PF23539">
    <property type="entry name" value="DUF7134"/>
    <property type="match status" value="1"/>
</dbReference>
<feature type="transmembrane region" description="Helical" evidence="10">
    <location>
        <begin position="43"/>
        <end position="61"/>
    </location>
</feature>
<dbReference type="SUPFAM" id="SSF55874">
    <property type="entry name" value="ATPase domain of HSP90 chaperone/DNA topoisomerase II/histidine kinase"/>
    <property type="match status" value="1"/>
</dbReference>
<evidence type="ECO:0000256" key="8">
    <source>
        <dbReference type="ARBA" id="ARBA00023012"/>
    </source>
</evidence>
<dbReference type="InterPro" id="IPR050482">
    <property type="entry name" value="Sensor_HK_TwoCompSys"/>
</dbReference>
<evidence type="ECO:0000256" key="9">
    <source>
        <dbReference type="SAM" id="MobiDB-lite"/>
    </source>
</evidence>
<keyword evidence="10" id="KW-0472">Membrane</keyword>
<dbReference type="EMBL" id="BAABHS010000023">
    <property type="protein sequence ID" value="GAA4980671.1"/>
    <property type="molecule type" value="Genomic_DNA"/>
</dbReference>
<keyword evidence="5" id="KW-0547">Nucleotide-binding</keyword>
<evidence type="ECO:0000259" key="12">
    <source>
        <dbReference type="Pfam" id="PF07730"/>
    </source>
</evidence>
<proteinExistence type="predicted"/>
<keyword evidence="3" id="KW-0597">Phosphoprotein</keyword>
<feature type="domain" description="Histidine kinase/HSP90-like ATPase" evidence="11">
    <location>
        <begin position="297"/>
        <end position="403"/>
    </location>
</feature>
<feature type="region of interest" description="Disordered" evidence="9">
    <location>
        <begin position="382"/>
        <end position="405"/>
    </location>
</feature>
<evidence type="ECO:0000256" key="2">
    <source>
        <dbReference type="ARBA" id="ARBA00012438"/>
    </source>
</evidence>
<evidence type="ECO:0000256" key="6">
    <source>
        <dbReference type="ARBA" id="ARBA00022777"/>
    </source>
</evidence>
<dbReference type="Pfam" id="PF07730">
    <property type="entry name" value="HisKA_3"/>
    <property type="match status" value="1"/>
</dbReference>
<evidence type="ECO:0000256" key="1">
    <source>
        <dbReference type="ARBA" id="ARBA00000085"/>
    </source>
</evidence>
<evidence type="ECO:0000256" key="5">
    <source>
        <dbReference type="ARBA" id="ARBA00022741"/>
    </source>
</evidence>
<dbReference type="Proteomes" id="UP001500466">
    <property type="component" value="Unassembled WGS sequence"/>
</dbReference>
<keyword evidence="8" id="KW-0902">Two-component regulatory system</keyword>
<feature type="transmembrane region" description="Helical" evidence="10">
    <location>
        <begin position="19"/>
        <end position="37"/>
    </location>
</feature>
<dbReference type="GO" id="GO:0016301">
    <property type="term" value="F:kinase activity"/>
    <property type="evidence" value="ECO:0007669"/>
    <property type="project" value="UniProtKB-KW"/>
</dbReference>
<evidence type="ECO:0000313" key="14">
    <source>
        <dbReference type="EMBL" id="GAA4980671.1"/>
    </source>
</evidence>
<dbReference type="EC" id="2.7.13.3" evidence="2"/>
<feature type="region of interest" description="Disordered" evidence="9">
    <location>
        <begin position="345"/>
        <end position="369"/>
    </location>
</feature>
<sequence>MSTNWTADWRRRAKGHPRVADGLVATMLFGFSVLGGLVSGPDVAWWTVLVPAGVASAALLWRRSNPRAVLVVTAACTVAESALGHLLTPLLMGPLMLALYAYATIARRATTWWYAFAISALLLITASVPDSAHHPVVLRTINPPAWIMLSALLGRGVQTRRTFIAAEIAHVERAREEETRHRVAEERMRIARELHDVVAHHLALANAQAGTAAHLARSNPDAMRDILDELAGTTAAALRELKATVGLLRQPDDPDAPLEPAPGIDRIPGLAASFAGVGLAVEVASEGTPRPISPAVEVTAYRIVQEALTNVAKHAGVSRADVRLVYEPGLLTVVIADEGRAGGTSPAVVHDSAPATRPAHTSPPTTGFGLIGMRERAQSVAGRLTAGPRPSGGFQVTAELPLDPD</sequence>
<accession>A0ABP9HXN1</accession>
<dbReference type="InterPro" id="IPR003594">
    <property type="entry name" value="HATPase_dom"/>
</dbReference>
<reference evidence="15" key="1">
    <citation type="journal article" date="2019" name="Int. J. Syst. Evol. Microbiol.">
        <title>The Global Catalogue of Microorganisms (GCM) 10K type strain sequencing project: providing services to taxonomists for standard genome sequencing and annotation.</title>
        <authorList>
            <consortium name="The Broad Institute Genomics Platform"/>
            <consortium name="The Broad Institute Genome Sequencing Center for Infectious Disease"/>
            <person name="Wu L."/>
            <person name="Ma J."/>
        </authorList>
    </citation>
    <scope>NUCLEOTIDE SEQUENCE [LARGE SCALE GENOMIC DNA]</scope>
    <source>
        <strain evidence="15">JCM 17986</strain>
    </source>
</reference>
<gene>
    <name evidence="14" type="ORF">GCM10023205_57160</name>
</gene>
<organism evidence="14 15">
    <name type="scientific">Yinghuangia aomiensis</name>
    <dbReference type="NCBI Taxonomy" id="676205"/>
    <lineage>
        <taxon>Bacteria</taxon>
        <taxon>Bacillati</taxon>
        <taxon>Actinomycetota</taxon>
        <taxon>Actinomycetes</taxon>
        <taxon>Kitasatosporales</taxon>
        <taxon>Streptomycetaceae</taxon>
        <taxon>Yinghuangia</taxon>
    </lineage>
</organism>
<dbReference type="InterPro" id="IPR055558">
    <property type="entry name" value="DUF7134"/>
</dbReference>
<comment type="caution">
    <text evidence="14">The sequence shown here is derived from an EMBL/GenBank/DDBJ whole genome shotgun (WGS) entry which is preliminary data.</text>
</comment>
<dbReference type="PANTHER" id="PTHR24421:SF10">
    <property type="entry name" value="NITRATE_NITRITE SENSOR PROTEIN NARQ"/>
    <property type="match status" value="1"/>
</dbReference>
<evidence type="ECO:0000256" key="4">
    <source>
        <dbReference type="ARBA" id="ARBA00022679"/>
    </source>
</evidence>
<evidence type="ECO:0000313" key="15">
    <source>
        <dbReference type="Proteomes" id="UP001500466"/>
    </source>
</evidence>
<dbReference type="Pfam" id="PF02518">
    <property type="entry name" value="HATPase_c"/>
    <property type="match status" value="1"/>
</dbReference>
<keyword evidence="10" id="KW-0812">Transmembrane</keyword>
<dbReference type="CDD" id="cd16917">
    <property type="entry name" value="HATPase_UhpB-NarQ-NarX-like"/>
    <property type="match status" value="1"/>
</dbReference>
<dbReference type="Gene3D" id="3.30.565.10">
    <property type="entry name" value="Histidine kinase-like ATPase, C-terminal domain"/>
    <property type="match status" value="1"/>
</dbReference>
<comment type="catalytic activity">
    <reaction evidence="1">
        <text>ATP + protein L-histidine = ADP + protein N-phospho-L-histidine.</text>
        <dbReference type="EC" id="2.7.13.3"/>
    </reaction>
</comment>
<dbReference type="RefSeq" id="WP_345678593.1">
    <property type="nucleotide sequence ID" value="NZ_BAABHS010000023.1"/>
</dbReference>
<evidence type="ECO:0000256" key="7">
    <source>
        <dbReference type="ARBA" id="ARBA00022840"/>
    </source>
</evidence>
<feature type="domain" description="Signal transduction histidine kinase subgroup 3 dimerisation and phosphoacceptor" evidence="12">
    <location>
        <begin position="186"/>
        <end position="252"/>
    </location>
</feature>
<protein>
    <recommendedName>
        <fullName evidence="2">histidine kinase</fullName>
        <ecNumber evidence="2">2.7.13.3</ecNumber>
    </recommendedName>
</protein>